<reference evidence="2" key="1">
    <citation type="journal article" date="2015" name="Nature">
        <title>Complex archaea that bridge the gap between prokaryotes and eukaryotes.</title>
        <authorList>
            <person name="Spang A."/>
            <person name="Saw J.H."/>
            <person name="Jorgensen S.L."/>
            <person name="Zaremba-Niedzwiedzka K."/>
            <person name="Martijn J."/>
            <person name="Lind A.E."/>
            <person name="van Eijk R."/>
            <person name="Schleper C."/>
            <person name="Guy L."/>
            <person name="Ettema T.J."/>
        </authorList>
    </citation>
    <scope>NUCLEOTIDE SEQUENCE</scope>
</reference>
<feature type="region of interest" description="Disordered" evidence="1">
    <location>
        <begin position="24"/>
        <end position="51"/>
    </location>
</feature>
<comment type="caution">
    <text evidence="2">The sequence shown here is derived from an EMBL/GenBank/DDBJ whole genome shotgun (WGS) entry which is preliminary data.</text>
</comment>
<evidence type="ECO:0000256" key="1">
    <source>
        <dbReference type="SAM" id="MobiDB-lite"/>
    </source>
</evidence>
<accession>A0A0F8Y9X5</accession>
<gene>
    <name evidence="2" type="ORF">LCGC14_2923650</name>
</gene>
<proteinExistence type="predicted"/>
<feature type="compositionally biased region" description="Basic and acidic residues" evidence="1">
    <location>
        <begin position="40"/>
        <end position="51"/>
    </location>
</feature>
<name>A0A0F8Y9X5_9ZZZZ</name>
<organism evidence="2">
    <name type="scientific">marine sediment metagenome</name>
    <dbReference type="NCBI Taxonomy" id="412755"/>
    <lineage>
        <taxon>unclassified sequences</taxon>
        <taxon>metagenomes</taxon>
        <taxon>ecological metagenomes</taxon>
    </lineage>
</organism>
<sequence>MQILSPDDLEGYDYILTILGSPKAQGRPRAAKKGKFASVYEDKKDTQAKQD</sequence>
<dbReference type="EMBL" id="LAZR01058177">
    <property type="protein sequence ID" value="KKK70470.1"/>
    <property type="molecule type" value="Genomic_DNA"/>
</dbReference>
<dbReference type="AlphaFoldDB" id="A0A0F8Y9X5"/>
<feature type="non-terminal residue" evidence="2">
    <location>
        <position position="51"/>
    </location>
</feature>
<protein>
    <submittedName>
        <fullName evidence="2">Uncharacterized protein</fullName>
    </submittedName>
</protein>
<evidence type="ECO:0000313" key="2">
    <source>
        <dbReference type="EMBL" id="KKK70470.1"/>
    </source>
</evidence>